<evidence type="ECO:0000256" key="4">
    <source>
        <dbReference type="ARBA" id="ARBA00022989"/>
    </source>
</evidence>
<dbReference type="GO" id="GO:0015648">
    <property type="term" value="F:lipid-linked peptidoglycan transporter activity"/>
    <property type="evidence" value="ECO:0007669"/>
    <property type="project" value="TreeGrafter"/>
</dbReference>
<keyword evidence="2 8" id="KW-0812">Transmembrane</keyword>
<dbReference type="GO" id="GO:0032153">
    <property type="term" value="C:cell division site"/>
    <property type="evidence" value="ECO:0007669"/>
    <property type="project" value="TreeGrafter"/>
</dbReference>
<feature type="transmembrane region" description="Helical" evidence="8">
    <location>
        <begin position="117"/>
        <end position="138"/>
    </location>
</feature>
<keyword evidence="5 8" id="KW-0472">Membrane</keyword>
<proteinExistence type="predicted"/>
<dbReference type="GO" id="GO:0005886">
    <property type="term" value="C:plasma membrane"/>
    <property type="evidence" value="ECO:0007669"/>
    <property type="project" value="TreeGrafter"/>
</dbReference>
<keyword evidence="10" id="KW-1185">Reference proteome</keyword>
<dbReference type="GO" id="GO:0008360">
    <property type="term" value="P:regulation of cell shape"/>
    <property type="evidence" value="ECO:0007669"/>
    <property type="project" value="UniProtKB-KW"/>
</dbReference>
<dbReference type="AlphaFoldDB" id="F3G4E0"/>
<dbReference type="EMBL" id="AEAI01000276">
    <property type="protein sequence ID" value="EGH41940.1"/>
    <property type="molecule type" value="Genomic_DNA"/>
</dbReference>
<evidence type="ECO:0000313" key="10">
    <source>
        <dbReference type="Proteomes" id="UP000004986"/>
    </source>
</evidence>
<dbReference type="PANTHER" id="PTHR30474">
    <property type="entry name" value="CELL CYCLE PROTEIN"/>
    <property type="match status" value="1"/>
</dbReference>
<dbReference type="Pfam" id="PF01098">
    <property type="entry name" value="FTSW_RODA_SPOVE"/>
    <property type="match status" value="1"/>
</dbReference>
<organism evidence="9 10">
    <name type="scientific">Pseudomonas syringae pv. pisi str. 1704B</name>
    <dbReference type="NCBI Taxonomy" id="629263"/>
    <lineage>
        <taxon>Bacteria</taxon>
        <taxon>Pseudomonadati</taxon>
        <taxon>Pseudomonadota</taxon>
        <taxon>Gammaproteobacteria</taxon>
        <taxon>Pseudomonadales</taxon>
        <taxon>Pseudomonadaceae</taxon>
        <taxon>Pseudomonas</taxon>
        <taxon>Pseudomonas syringae</taxon>
    </lineage>
</organism>
<evidence type="ECO:0000256" key="3">
    <source>
        <dbReference type="ARBA" id="ARBA00022960"/>
    </source>
</evidence>
<dbReference type="Proteomes" id="UP000004986">
    <property type="component" value="Unassembled WGS sequence"/>
</dbReference>
<reference evidence="9 10" key="1">
    <citation type="journal article" date="2011" name="PLoS Pathog.">
        <title>Dynamic evolution of pathogenicity revealed by sequencing and comparative genomics of 19 Pseudomonas syringae isolates.</title>
        <authorList>
            <person name="Baltrus D.A."/>
            <person name="Nishimura M.T."/>
            <person name="Romanchuk A."/>
            <person name="Chang J.H."/>
            <person name="Mukhtar M.S."/>
            <person name="Cherkis K."/>
            <person name="Roach J."/>
            <person name="Grant S.R."/>
            <person name="Jones C.D."/>
            <person name="Dangl J.L."/>
        </authorList>
    </citation>
    <scope>NUCLEOTIDE SEQUENCE [LARGE SCALE GENOMIC DNA]</scope>
    <source>
        <strain evidence="9 10">1704B</strain>
    </source>
</reference>
<dbReference type="PROSITE" id="PS00428">
    <property type="entry name" value="FTSW_RODA_SPOVE"/>
    <property type="match status" value="1"/>
</dbReference>
<comment type="caution">
    <text evidence="9">The sequence shown here is derived from an EMBL/GenBank/DDBJ whole genome shotgun (WGS) entry which is preliminary data.</text>
</comment>
<evidence type="ECO:0000256" key="5">
    <source>
        <dbReference type="ARBA" id="ARBA00023136"/>
    </source>
</evidence>
<evidence type="ECO:0000256" key="2">
    <source>
        <dbReference type="ARBA" id="ARBA00022692"/>
    </source>
</evidence>
<feature type="transmembrane region" description="Helical" evidence="8">
    <location>
        <begin position="51"/>
        <end position="72"/>
    </location>
</feature>
<dbReference type="PANTHER" id="PTHR30474:SF1">
    <property type="entry name" value="PEPTIDOGLYCAN GLYCOSYLTRANSFERASE MRDB"/>
    <property type="match status" value="1"/>
</dbReference>
<dbReference type="GO" id="GO:0051301">
    <property type="term" value="P:cell division"/>
    <property type="evidence" value="ECO:0007669"/>
    <property type="project" value="InterPro"/>
</dbReference>
<dbReference type="InterPro" id="IPR018365">
    <property type="entry name" value="Cell_cycle_FtsW-rel_CS"/>
</dbReference>
<comment type="subcellular location">
    <subcellularLocation>
        <location evidence="1">Membrane</location>
        <topology evidence="1">Multi-pass membrane protein</topology>
    </subcellularLocation>
</comment>
<gene>
    <name evidence="9" type="ORF">PSYPI_05758</name>
</gene>
<evidence type="ECO:0000256" key="8">
    <source>
        <dbReference type="SAM" id="Phobius"/>
    </source>
</evidence>
<dbReference type="HOGENOM" id="CLU_029243_5_2_6"/>
<sequence length="148" mass="15711">MGTGWNIIQSKAAIGSGGVFGKGWLLGTQSHLDFLPESHTDFIIAVLGEEFGLVGICALLIIYMLLIGRGLVITAQAQTLFGKLLAGALTMTFFVYVFVNIGMVSGLLPVVGVPLPFISYGGTSLVTLLSAFGVLMSIHTHRKWIAQV</sequence>
<feature type="transmembrane region" description="Helical" evidence="8">
    <location>
        <begin position="84"/>
        <end position="111"/>
    </location>
</feature>
<evidence type="ECO:0000256" key="1">
    <source>
        <dbReference type="ARBA" id="ARBA00004141"/>
    </source>
</evidence>
<keyword evidence="3" id="KW-0133">Cell shape</keyword>
<name>F3G4E0_PSESJ</name>
<accession>F3G4E0</accession>
<keyword evidence="4 8" id="KW-1133">Transmembrane helix</keyword>
<evidence type="ECO:0000256" key="7">
    <source>
        <dbReference type="ARBA" id="ARBA00033270"/>
    </source>
</evidence>
<dbReference type="PATRIC" id="fig|629263.4.peg.957"/>
<dbReference type="InterPro" id="IPR001182">
    <property type="entry name" value="FtsW/RodA"/>
</dbReference>
<protein>
    <recommendedName>
        <fullName evidence="7">Cell wall polymerase</fullName>
    </recommendedName>
    <alternativeName>
        <fullName evidence="6">Peptidoglycan polymerase</fullName>
    </alternativeName>
</protein>
<evidence type="ECO:0000256" key="6">
    <source>
        <dbReference type="ARBA" id="ARBA00032370"/>
    </source>
</evidence>
<dbReference type="BioCyc" id="PSYR629263:G11X0-1050-MONOMER"/>
<evidence type="ECO:0000313" key="9">
    <source>
        <dbReference type="EMBL" id="EGH41940.1"/>
    </source>
</evidence>